<dbReference type="Proteomes" id="UP000078550">
    <property type="component" value="Unassembled WGS sequence"/>
</dbReference>
<sequence>MHGKYPKCMRNINTVNSLPLAFLSTCFFPQPREEKKRNCLGLEIMSKKGEGKLYEERTEKDDVLDEDAINDTGERNIEKNQKNNQGNNFNDGESKKISKKDIDPKMYNKFKNDGSFLDQVLAMQKKKKVRKLKEVDTADFKKKKTKVEEDEEEKNQKDKEGEKESEIDPEDEREIEIEKEYIEKINKMKEEGFFTDKGIGAGMVK</sequence>
<organism evidence="2 5">
    <name type="scientific">Plasmodium ovale wallikeri</name>
    <dbReference type="NCBI Taxonomy" id="864142"/>
    <lineage>
        <taxon>Eukaryota</taxon>
        <taxon>Sar</taxon>
        <taxon>Alveolata</taxon>
        <taxon>Apicomplexa</taxon>
        <taxon>Aconoidasida</taxon>
        <taxon>Haemosporida</taxon>
        <taxon>Plasmodiidae</taxon>
        <taxon>Plasmodium</taxon>
        <taxon>Plasmodium (Plasmodium)</taxon>
    </lineage>
</organism>
<name>A0A1A8YY44_PLAOA</name>
<accession>A0A1A8YY44</accession>
<feature type="compositionally biased region" description="Low complexity" evidence="1">
    <location>
        <begin position="82"/>
        <end position="91"/>
    </location>
</feature>
<feature type="compositionally biased region" description="Basic and acidic residues" evidence="1">
    <location>
        <begin position="72"/>
        <end position="81"/>
    </location>
</feature>
<dbReference type="EMBL" id="FLRD01000097">
    <property type="protein sequence ID" value="SBT36503.1"/>
    <property type="molecule type" value="Genomic_DNA"/>
</dbReference>
<evidence type="ECO:0000256" key="1">
    <source>
        <dbReference type="SAM" id="MobiDB-lite"/>
    </source>
</evidence>
<evidence type="ECO:0000313" key="4">
    <source>
        <dbReference type="Proteomes" id="UP000078550"/>
    </source>
</evidence>
<evidence type="ECO:0000313" key="3">
    <source>
        <dbReference type="EMBL" id="SBT36875.1"/>
    </source>
</evidence>
<feature type="region of interest" description="Disordered" evidence="1">
    <location>
        <begin position="140"/>
        <end position="176"/>
    </location>
</feature>
<proteinExistence type="predicted"/>
<reference evidence="2" key="1">
    <citation type="submission" date="2016-05" db="EMBL/GenBank/DDBJ databases">
        <authorList>
            <person name="Lavstsen T."/>
            <person name="Jespersen J.S."/>
        </authorList>
    </citation>
    <scope>NUCLEOTIDE SEQUENCE [LARGE SCALE GENOMIC DNA]</scope>
</reference>
<dbReference type="EMBL" id="FLRE01000127">
    <property type="protein sequence ID" value="SBT36875.1"/>
    <property type="molecule type" value="Genomic_DNA"/>
</dbReference>
<reference evidence="4 5" key="2">
    <citation type="submission" date="2016-05" db="EMBL/GenBank/DDBJ databases">
        <authorList>
            <person name="Naeem Raeece"/>
        </authorList>
    </citation>
    <scope>NUCLEOTIDE SEQUENCE [LARGE SCALE GENOMIC DNA]</scope>
</reference>
<feature type="region of interest" description="Disordered" evidence="1">
    <location>
        <begin position="53"/>
        <end position="98"/>
    </location>
</feature>
<feature type="compositionally biased region" description="Basic and acidic residues" evidence="1">
    <location>
        <begin position="154"/>
        <end position="166"/>
    </location>
</feature>
<dbReference type="AlphaFoldDB" id="A0A1A8YY44"/>
<gene>
    <name evidence="2" type="ORF">POVWA1_032650</name>
    <name evidence="3" type="ORF">POVWA2_032280</name>
</gene>
<keyword evidence="5" id="KW-1185">Reference proteome</keyword>
<dbReference type="Proteomes" id="UP000078555">
    <property type="component" value="Unassembled WGS sequence"/>
</dbReference>
<evidence type="ECO:0000313" key="5">
    <source>
        <dbReference type="Proteomes" id="UP000078555"/>
    </source>
</evidence>
<evidence type="ECO:0000313" key="2">
    <source>
        <dbReference type="EMBL" id="SBT36503.1"/>
    </source>
</evidence>
<protein>
    <submittedName>
        <fullName evidence="2">Uncharacterized protein</fullName>
    </submittedName>
</protein>